<reference evidence="1" key="1">
    <citation type="journal article" date="2015" name="Nature">
        <title>Complex archaea that bridge the gap between prokaryotes and eukaryotes.</title>
        <authorList>
            <person name="Spang A."/>
            <person name="Saw J.H."/>
            <person name="Jorgensen S.L."/>
            <person name="Zaremba-Niedzwiedzka K."/>
            <person name="Martijn J."/>
            <person name="Lind A.E."/>
            <person name="van Eijk R."/>
            <person name="Schleper C."/>
            <person name="Guy L."/>
            <person name="Ettema T.J."/>
        </authorList>
    </citation>
    <scope>NUCLEOTIDE SEQUENCE</scope>
</reference>
<dbReference type="AlphaFoldDB" id="A0A0F9Q8V5"/>
<gene>
    <name evidence="1" type="ORF">LCGC14_0748700</name>
</gene>
<comment type="caution">
    <text evidence="1">The sequence shown here is derived from an EMBL/GenBank/DDBJ whole genome shotgun (WGS) entry which is preliminary data.</text>
</comment>
<dbReference type="EMBL" id="LAZR01001795">
    <property type="protein sequence ID" value="KKN38909.1"/>
    <property type="molecule type" value="Genomic_DNA"/>
</dbReference>
<protein>
    <recommendedName>
        <fullName evidence="2">Glycosyltransferase 2-like domain-containing protein</fullName>
    </recommendedName>
</protein>
<organism evidence="1">
    <name type="scientific">marine sediment metagenome</name>
    <dbReference type="NCBI Taxonomy" id="412755"/>
    <lineage>
        <taxon>unclassified sequences</taxon>
        <taxon>metagenomes</taxon>
        <taxon>ecological metagenomes</taxon>
    </lineage>
</organism>
<evidence type="ECO:0008006" key="2">
    <source>
        <dbReference type="Google" id="ProtNLM"/>
    </source>
</evidence>
<sequence length="283" mass="32704">MKFSIAIPSHRRADRLKETLDWLYSTTAPEAAEEVRIFLSDKRDKEDYWKMLKEWRRPDLMPPNRPKLEVTEAHNVTEKFNAIHMFYPKRTRVFVLEDDVNVCVPDENNRARPAKDEELLDVIMTGWTTVGRAGLWGIVPHSNPFYFGGKVTTSLKLVVAHAFGFVSTQDPRLKVTQVGKSDYERTILYYIRYGKVIRVDTAGCLTKSYTAMGGIQSDLTREERAEAELASCDYLVRRYGHLIRHNTKKKSLFAELKLILKKEQNPAMLQAFQQQIDAKEGFV</sequence>
<proteinExistence type="predicted"/>
<evidence type="ECO:0000313" key="1">
    <source>
        <dbReference type="EMBL" id="KKN38909.1"/>
    </source>
</evidence>
<accession>A0A0F9Q8V5</accession>
<name>A0A0F9Q8V5_9ZZZZ</name>